<evidence type="ECO:0000259" key="15">
    <source>
        <dbReference type="Pfam" id="PF20512"/>
    </source>
</evidence>
<feature type="binding site" evidence="9">
    <location>
        <position position="103"/>
    </location>
    <ligand>
        <name>Zn(2+)</name>
        <dbReference type="ChEBI" id="CHEBI:29105"/>
    </ligand>
</feature>
<comment type="catalytic activity">
    <reaction evidence="1 10">
        <text>D-mannose 6-phosphate = D-fructose 6-phosphate</text>
        <dbReference type="Rhea" id="RHEA:12356"/>
        <dbReference type="ChEBI" id="CHEBI:58735"/>
        <dbReference type="ChEBI" id="CHEBI:61527"/>
        <dbReference type="EC" id="5.3.1.8"/>
    </reaction>
</comment>
<keyword evidence="5 9" id="KW-0479">Metal-binding</keyword>
<protein>
    <recommendedName>
        <fullName evidence="4 10">Mannose-6-phosphate isomerase</fullName>
        <ecNumber evidence="4 10">5.3.1.8</ecNumber>
    </recommendedName>
</protein>
<dbReference type="GO" id="GO:0005829">
    <property type="term" value="C:cytosol"/>
    <property type="evidence" value="ECO:0007669"/>
    <property type="project" value="TreeGrafter"/>
</dbReference>
<dbReference type="UniPathway" id="UPA00126">
    <property type="reaction ID" value="UER00423"/>
</dbReference>
<evidence type="ECO:0000256" key="1">
    <source>
        <dbReference type="ARBA" id="ARBA00000757"/>
    </source>
</evidence>
<dbReference type="InterPro" id="IPR011051">
    <property type="entry name" value="RmlC_Cupin_sf"/>
</dbReference>
<accession>A0A835CWN1</accession>
<dbReference type="NCBIfam" id="TIGR00218">
    <property type="entry name" value="manA"/>
    <property type="match status" value="1"/>
</dbReference>
<dbReference type="Gene3D" id="1.10.441.10">
    <property type="entry name" value="Phosphomannose Isomerase, domain 2"/>
    <property type="match status" value="1"/>
</dbReference>
<feature type="domain" description="Phosphomannose isomerase type I helical insertion" evidence="15">
    <location>
        <begin position="174"/>
        <end position="242"/>
    </location>
</feature>
<reference evidence="16 18" key="1">
    <citation type="submission" date="2020-08" db="EMBL/GenBank/DDBJ databases">
        <title>Aphidius gifuensis genome sequencing and assembly.</title>
        <authorList>
            <person name="Du Z."/>
        </authorList>
    </citation>
    <scope>NUCLEOTIDE SEQUENCE [LARGE SCALE GENOMIC DNA]</scope>
    <source>
        <strain evidence="16">YNYX2018</strain>
        <tissue evidence="16">Adults</tissue>
    </source>
</reference>
<comment type="similarity">
    <text evidence="3 11">Belongs to the mannose-6-phosphate isomerase type 1 family.</text>
</comment>
<dbReference type="InterPro" id="IPR046458">
    <property type="entry name" value="PMI_typeI_hel"/>
</dbReference>
<dbReference type="Gene3D" id="2.60.120.10">
    <property type="entry name" value="Jelly Rolls"/>
    <property type="match status" value="2"/>
</dbReference>
<evidence type="ECO:0000256" key="8">
    <source>
        <dbReference type="PIRSR" id="PIRSR001480-1"/>
    </source>
</evidence>
<evidence type="ECO:0000259" key="13">
    <source>
        <dbReference type="Pfam" id="PF01238"/>
    </source>
</evidence>
<comment type="pathway">
    <text evidence="2 12">Nucleotide-sugar biosynthesis; GDP-alpha-D-mannose biosynthesis; alpha-D-mannose 1-phosphate from D-fructose 6-phosphate: step 1/2.</text>
</comment>
<evidence type="ECO:0000313" key="17">
    <source>
        <dbReference type="EMBL" id="KAF7997390.1"/>
    </source>
</evidence>
<dbReference type="CDD" id="cd07011">
    <property type="entry name" value="cupin_PMI_type_I_N"/>
    <property type="match status" value="1"/>
</dbReference>
<dbReference type="PROSITE" id="PS00965">
    <property type="entry name" value="PMI_I_1"/>
    <property type="match status" value="1"/>
</dbReference>
<evidence type="ECO:0000256" key="9">
    <source>
        <dbReference type="PIRSR" id="PIRSR001480-2"/>
    </source>
</evidence>
<dbReference type="PANTHER" id="PTHR10309:SF0">
    <property type="entry name" value="MANNOSE-6-PHOSPHATE ISOMERASE"/>
    <property type="match status" value="1"/>
</dbReference>
<comment type="caution">
    <text evidence="16">The sequence shown here is derived from an EMBL/GenBank/DDBJ whole genome shotgun (WGS) entry which is preliminary data.</text>
</comment>
<dbReference type="InterPro" id="IPR001250">
    <property type="entry name" value="Man6P_Isoase-1"/>
</dbReference>
<evidence type="ECO:0000256" key="3">
    <source>
        <dbReference type="ARBA" id="ARBA00010772"/>
    </source>
</evidence>
<evidence type="ECO:0000256" key="11">
    <source>
        <dbReference type="RuleBase" id="RU004189"/>
    </source>
</evidence>
<evidence type="ECO:0000256" key="4">
    <source>
        <dbReference type="ARBA" id="ARBA00011956"/>
    </source>
</evidence>
<proteinExistence type="inferred from homology"/>
<dbReference type="GO" id="GO:0004476">
    <property type="term" value="F:mannose-6-phosphate isomerase activity"/>
    <property type="evidence" value="ECO:0007669"/>
    <property type="project" value="UniProtKB-EC"/>
</dbReference>
<keyword evidence="7 10" id="KW-0413">Isomerase</keyword>
<dbReference type="AlphaFoldDB" id="A0A835CWN1"/>
<evidence type="ECO:0000256" key="2">
    <source>
        <dbReference type="ARBA" id="ARBA00004666"/>
    </source>
</evidence>
<feature type="active site" evidence="8">
    <location>
        <position position="281"/>
    </location>
</feature>
<evidence type="ECO:0000256" key="10">
    <source>
        <dbReference type="RuleBase" id="RU000611"/>
    </source>
</evidence>
<evidence type="ECO:0000256" key="7">
    <source>
        <dbReference type="ARBA" id="ARBA00023235"/>
    </source>
</evidence>
<evidence type="ECO:0000259" key="14">
    <source>
        <dbReference type="Pfam" id="PF20511"/>
    </source>
</evidence>
<dbReference type="InterPro" id="IPR046457">
    <property type="entry name" value="PMI_typeI_cat"/>
</dbReference>
<dbReference type="OrthoDB" id="6605218at2759"/>
<dbReference type="Proteomes" id="UP000639338">
    <property type="component" value="Unassembled WGS sequence"/>
</dbReference>
<dbReference type="Pfam" id="PF20511">
    <property type="entry name" value="PMI_typeI_cat"/>
    <property type="match status" value="1"/>
</dbReference>
<feature type="domain" description="Phosphomannose isomerase type I catalytic" evidence="14">
    <location>
        <begin position="2"/>
        <end position="145"/>
    </location>
</feature>
<feature type="domain" description="Phosphomannose isomerase type I C-terminal" evidence="13">
    <location>
        <begin position="320"/>
        <end position="363"/>
    </location>
</feature>
<dbReference type="EMBL" id="JACMRX010000001">
    <property type="protein sequence ID" value="KAF7997390.1"/>
    <property type="molecule type" value="Genomic_DNA"/>
</dbReference>
<name>A0A835CWN1_APHGI</name>
<dbReference type="EC" id="5.3.1.8" evidence="4 10"/>
<comment type="cofactor">
    <cofactor evidence="9 10">
        <name>Zn(2+)</name>
        <dbReference type="ChEBI" id="CHEBI:29105"/>
    </cofactor>
    <text evidence="9 10">Binds 1 zinc ion per subunit.</text>
</comment>
<dbReference type="Pfam" id="PF20512">
    <property type="entry name" value="PMI_typeI_hel"/>
    <property type="match status" value="1"/>
</dbReference>
<dbReference type="InterPro" id="IPR014710">
    <property type="entry name" value="RmlC-like_jellyroll"/>
</dbReference>
<gene>
    <name evidence="16" type="ORF">HCN44_002175</name>
    <name evidence="17" type="ORF">HCN44_005667</name>
</gene>
<dbReference type="InterPro" id="IPR016305">
    <property type="entry name" value="Mannose-6-P_Isomerase"/>
</dbReference>
<evidence type="ECO:0000256" key="6">
    <source>
        <dbReference type="ARBA" id="ARBA00022833"/>
    </source>
</evidence>
<keyword evidence="6 9" id="KW-0862">Zinc</keyword>
<evidence type="ECO:0000313" key="18">
    <source>
        <dbReference type="Proteomes" id="UP000639338"/>
    </source>
</evidence>
<evidence type="ECO:0000313" key="16">
    <source>
        <dbReference type="EMBL" id="KAF7996543.1"/>
    </source>
</evidence>
<feature type="binding site" evidence="9">
    <location>
        <position position="262"/>
    </location>
    <ligand>
        <name>Zn(2+)</name>
        <dbReference type="ChEBI" id="CHEBI:29105"/>
    </ligand>
</feature>
<evidence type="ECO:0000256" key="12">
    <source>
        <dbReference type="RuleBase" id="RU004248"/>
    </source>
</evidence>
<dbReference type="InterPro" id="IPR018050">
    <property type="entry name" value="Pmannose_isomerase-type1_CS"/>
</dbReference>
<feature type="binding site" evidence="9">
    <location>
        <position position="101"/>
    </location>
    <ligand>
        <name>Zn(2+)</name>
        <dbReference type="ChEBI" id="CHEBI:29105"/>
    </ligand>
</feature>
<sequence>MELQCAIQNYHWGKKGLLSSVARLIKASNPNIAIDDNKPYAELWMGTHPSGPSSIRKTNESLVEFINNNNDVLGDEVKKTFGDSLPFLFKILSIATSLSIQAHPDKKRAEILNKLQPNVYKDPNHKPEIAIALTKFEALCGFRPVSEIQYFLKSVPELCMVIGDDIANEFIGSDEANCRINLRKCLEGLLTHHADSTADRLKNYLERLRQMDECSREEMNAHLFERLHADFPGDVGCFGIYFFNYVTLKPGEAIYLSPDEPHAYLSGDCVECMACSDNVVRAGLTPKLKDVPTLVEMLTYKCEPGFEKYFKSTKIDEFTEIFRPPIKDFAVAKIEILSSTTTYTLSPQNSAGILIIIEGKIQVNSNIYNEGSVLFIKSKEQLNLKILSENKRTLMFEAFANV</sequence>
<dbReference type="PROSITE" id="PS00966">
    <property type="entry name" value="PMI_I_2"/>
    <property type="match status" value="1"/>
</dbReference>
<organism evidence="16 18">
    <name type="scientific">Aphidius gifuensis</name>
    <name type="common">Parasitoid wasp</name>
    <dbReference type="NCBI Taxonomy" id="684658"/>
    <lineage>
        <taxon>Eukaryota</taxon>
        <taxon>Metazoa</taxon>
        <taxon>Ecdysozoa</taxon>
        <taxon>Arthropoda</taxon>
        <taxon>Hexapoda</taxon>
        <taxon>Insecta</taxon>
        <taxon>Pterygota</taxon>
        <taxon>Neoptera</taxon>
        <taxon>Endopterygota</taxon>
        <taxon>Hymenoptera</taxon>
        <taxon>Apocrita</taxon>
        <taxon>Ichneumonoidea</taxon>
        <taxon>Braconidae</taxon>
        <taxon>Aphidiinae</taxon>
        <taxon>Aphidius</taxon>
    </lineage>
</organism>
<dbReference type="SUPFAM" id="SSF51182">
    <property type="entry name" value="RmlC-like cupins"/>
    <property type="match status" value="1"/>
</dbReference>
<dbReference type="EMBL" id="JACMRX010000001">
    <property type="protein sequence ID" value="KAF7996543.1"/>
    <property type="molecule type" value="Genomic_DNA"/>
</dbReference>
<dbReference type="GO" id="GO:0008270">
    <property type="term" value="F:zinc ion binding"/>
    <property type="evidence" value="ECO:0007669"/>
    <property type="project" value="InterPro"/>
</dbReference>
<dbReference type="PRINTS" id="PR00714">
    <property type="entry name" value="MAN6PISMRASE"/>
</dbReference>
<feature type="binding site" evidence="9">
    <location>
        <position position="128"/>
    </location>
    <ligand>
        <name>Zn(2+)</name>
        <dbReference type="ChEBI" id="CHEBI:29105"/>
    </ligand>
</feature>
<dbReference type="Pfam" id="PF01238">
    <property type="entry name" value="PMI_typeI_C"/>
    <property type="match status" value="1"/>
</dbReference>
<dbReference type="GO" id="GO:0009298">
    <property type="term" value="P:GDP-mannose biosynthetic process"/>
    <property type="evidence" value="ECO:0007669"/>
    <property type="project" value="UniProtKB-UniPathway"/>
</dbReference>
<dbReference type="PANTHER" id="PTHR10309">
    <property type="entry name" value="MANNOSE-6-PHOSPHATE ISOMERASE"/>
    <property type="match status" value="1"/>
</dbReference>
<evidence type="ECO:0000256" key="5">
    <source>
        <dbReference type="ARBA" id="ARBA00022723"/>
    </source>
</evidence>
<keyword evidence="18" id="KW-1185">Reference proteome</keyword>
<dbReference type="InterPro" id="IPR046456">
    <property type="entry name" value="PMI_typeI_C"/>
</dbReference>
<dbReference type="PIRSF" id="PIRSF001480">
    <property type="entry name" value="Mannose-6-phosphate_isomerase"/>
    <property type="match status" value="1"/>
</dbReference>
<dbReference type="GO" id="GO:0005975">
    <property type="term" value="P:carbohydrate metabolic process"/>
    <property type="evidence" value="ECO:0007669"/>
    <property type="project" value="InterPro"/>
</dbReference>